<evidence type="ECO:0000256" key="1">
    <source>
        <dbReference type="ARBA" id="ARBA00022475"/>
    </source>
</evidence>
<dbReference type="PANTHER" id="PTHR41164">
    <property type="entry name" value="CURLI PRODUCTION ASSEMBLY/TRANSPORT COMPONENT CSGG"/>
    <property type="match status" value="1"/>
</dbReference>
<keyword evidence="3" id="KW-0472">Membrane</keyword>
<evidence type="ECO:0000256" key="4">
    <source>
        <dbReference type="ARBA" id="ARBA00023139"/>
    </source>
</evidence>
<dbReference type="InParanoid" id="A0A2G4YLV6"/>
<dbReference type="PANTHER" id="PTHR41164:SF1">
    <property type="entry name" value="CURLI PRODUCTION ASSEMBLY_TRANSPORT COMPONENT CSGG"/>
    <property type="match status" value="1"/>
</dbReference>
<dbReference type="OrthoDB" id="9793163at2"/>
<name>A0A2G4YLV6_9PROT</name>
<protein>
    <submittedName>
        <fullName evidence="7">Curli production assembly protein CsgG</fullName>
    </submittedName>
</protein>
<evidence type="ECO:0000256" key="5">
    <source>
        <dbReference type="ARBA" id="ARBA00023288"/>
    </source>
</evidence>
<keyword evidence="2 6" id="KW-0732">Signal</keyword>
<dbReference type="RefSeq" id="WP_099475197.1">
    <property type="nucleotide sequence ID" value="NZ_CP041025.1"/>
</dbReference>
<keyword evidence="1" id="KW-1003">Cell membrane</keyword>
<dbReference type="AlphaFoldDB" id="A0A2G4YLV6"/>
<keyword evidence="5" id="KW-0449">Lipoprotein</keyword>
<dbReference type="EMBL" id="PDEM01000033">
    <property type="protein sequence ID" value="PHZ83304.1"/>
    <property type="molecule type" value="Genomic_DNA"/>
</dbReference>
<feature type="signal peptide" evidence="6">
    <location>
        <begin position="1"/>
        <end position="28"/>
    </location>
</feature>
<evidence type="ECO:0000256" key="3">
    <source>
        <dbReference type="ARBA" id="ARBA00023136"/>
    </source>
</evidence>
<proteinExistence type="predicted"/>
<dbReference type="Pfam" id="PF03783">
    <property type="entry name" value="CsgG"/>
    <property type="match status" value="1"/>
</dbReference>
<organism evidence="7 8">
    <name type="scientific">Paremcibacter congregatus</name>
    <dbReference type="NCBI Taxonomy" id="2043170"/>
    <lineage>
        <taxon>Bacteria</taxon>
        <taxon>Pseudomonadati</taxon>
        <taxon>Pseudomonadota</taxon>
        <taxon>Alphaproteobacteria</taxon>
        <taxon>Emcibacterales</taxon>
        <taxon>Emcibacteraceae</taxon>
        <taxon>Paremcibacter</taxon>
    </lineage>
</organism>
<keyword evidence="4" id="KW-0564">Palmitate</keyword>
<feature type="chain" id="PRO_5013626497" evidence="6">
    <location>
        <begin position="29"/>
        <end position="308"/>
    </location>
</feature>
<sequence length="308" mass="33213">MRHKRYTFRAIIVALSLLLISPISSSFAETQQIAKPSGKKLKLKVAIGRFTNETNYGKSLLRDNELDPLGKQAADILTAYLTKSESFLIFERPDLNKIMKEQKHTGGSNIIGVDTLIVGSVIEFGRSTDGKRGIFNKKKVQKAHAKVAIRLVDVRTGLVFHSATGSGEATTATSTVLGVGSTAKYDASLNDKAISIAIEDLIEELVTQLSGRTWKTDILKVAGTTAYISGGKRQGLKIGDTLIVMKQGEVITSNQSGFDITLPAEKIGELKVVSLFGDNETTEGAVTKIISGTLTEGRPEGLFVTIEK</sequence>
<gene>
    <name evidence="7" type="ORF">CRD36_17205</name>
</gene>
<evidence type="ECO:0000313" key="8">
    <source>
        <dbReference type="Proteomes" id="UP000229730"/>
    </source>
</evidence>
<evidence type="ECO:0000256" key="2">
    <source>
        <dbReference type="ARBA" id="ARBA00022729"/>
    </source>
</evidence>
<reference evidence="7 8" key="1">
    <citation type="submission" date="2017-10" db="EMBL/GenBank/DDBJ databases">
        <title>Frigbacter circumglobatus gen. nov. sp. nov., isolated from sediment cultured in situ.</title>
        <authorList>
            <person name="Zhao Z."/>
        </authorList>
    </citation>
    <scope>NUCLEOTIDE SEQUENCE [LARGE SCALE GENOMIC DNA]</scope>
    <source>
        <strain evidence="7 8">ZYL</strain>
    </source>
</reference>
<keyword evidence="8" id="KW-1185">Reference proteome</keyword>
<comment type="caution">
    <text evidence="7">The sequence shown here is derived from an EMBL/GenBank/DDBJ whole genome shotgun (WGS) entry which is preliminary data.</text>
</comment>
<dbReference type="GO" id="GO:0030288">
    <property type="term" value="C:outer membrane-bounded periplasmic space"/>
    <property type="evidence" value="ECO:0007669"/>
    <property type="project" value="InterPro"/>
</dbReference>
<evidence type="ECO:0000313" key="7">
    <source>
        <dbReference type="EMBL" id="PHZ83304.1"/>
    </source>
</evidence>
<evidence type="ECO:0000256" key="6">
    <source>
        <dbReference type="SAM" id="SignalP"/>
    </source>
</evidence>
<accession>A0A2G4YLV6</accession>
<dbReference type="InterPro" id="IPR005534">
    <property type="entry name" value="Curli_assmbl/transp-comp_CsgG"/>
</dbReference>
<dbReference type="Gene3D" id="3.40.50.10610">
    <property type="entry name" value="ABC-type transport auxiliary lipoprotein component"/>
    <property type="match status" value="1"/>
</dbReference>
<dbReference type="Proteomes" id="UP000229730">
    <property type="component" value="Unassembled WGS sequence"/>
</dbReference>